<name>A0ABU3DIT2_9RHOB</name>
<organism evidence="1 2">
    <name type="scientific">Tropicimonas omnivorans</name>
    <dbReference type="NCBI Taxonomy" id="3075590"/>
    <lineage>
        <taxon>Bacteria</taxon>
        <taxon>Pseudomonadati</taxon>
        <taxon>Pseudomonadota</taxon>
        <taxon>Alphaproteobacteria</taxon>
        <taxon>Rhodobacterales</taxon>
        <taxon>Roseobacteraceae</taxon>
        <taxon>Tropicimonas</taxon>
    </lineage>
</organism>
<accession>A0ABU3DIT2</accession>
<keyword evidence="2" id="KW-1185">Reference proteome</keyword>
<proteinExistence type="predicted"/>
<reference evidence="1 2" key="1">
    <citation type="submission" date="2023-09" db="EMBL/GenBank/DDBJ databases">
        <authorList>
            <person name="Rey-Velasco X."/>
        </authorList>
    </citation>
    <scope>NUCLEOTIDE SEQUENCE [LARGE SCALE GENOMIC DNA]</scope>
    <source>
        <strain evidence="1 2">F158</strain>
    </source>
</reference>
<evidence type="ECO:0000313" key="2">
    <source>
        <dbReference type="Proteomes" id="UP001265259"/>
    </source>
</evidence>
<evidence type="ECO:0000313" key="1">
    <source>
        <dbReference type="EMBL" id="MDT0683630.1"/>
    </source>
</evidence>
<dbReference type="EMBL" id="JAVRHL010000003">
    <property type="protein sequence ID" value="MDT0683630.1"/>
    <property type="molecule type" value="Genomic_DNA"/>
</dbReference>
<sequence length="89" mass="9762">MAEDEQIMPLGNGAFALRLDGLDNRYRAIVPADFLDDELGEAATDGERVLWIRDNLAHILGAVTARETGGTVREPWGRVFVEETGEGYA</sequence>
<gene>
    <name evidence="1" type="ORF">RM543_13120</name>
</gene>
<comment type="caution">
    <text evidence="1">The sequence shown here is derived from an EMBL/GenBank/DDBJ whole genome shotgun (WGS) entry which is preliminary data.</text>
</comment>
<dbReference type="RefSeq" id="WP_311692360.1">
    <property type="nucleotide sequence ID" value="NZ_JAVRHL010000003.1"/>
</dbReference>
<dbReference type="Proteomes" id="UP001265259">
    <property type="component" value="Unassembled WGS sequence"/>
</dbReference>
<protein>
    <submittedName>
        <fullName evidence="1">Uncharacterized protein</fullName>
    </submittedName>
</protein>